<sequence>MTNTRLKRIATVIFYLLGMLVAGVLLISWNDTDIPPAAQPLSEAVESITTAEQANPMPINDREPQNFAQPTVKPD</sequence>
<keyword evidence="4" id="KW-1185">Reference proteome</keyword>
<feature type="region of interest" description="Disordered" evidence="1">
    <location>
        <begin position="47"/>
        <end position="75"/>
    </location>
</feature>
<protein>
    <submittedName>
        <fullName evidence="3">Uncharacterized protein</fullName>
    </submittedName>
</protein>
<proteinExistence type="predicted"/>
<evidence type="ECO:0000256" key="2">
    <source>
        <dbReference type="SAM" id="Phobius"/>
    </source>
</evidence>
<dbReference type="EMBL" id="JBHTKB010000001">
    <property type="protein sequence ID" value="MFD0913446.1"/>
    <property type="molecule type" value="Genomic_DNA"/>
</dbReference>
<keyword evidence="2" id="KW-1133">Transmembrane helix</keyword>
<evidence type="ECO:0000313" key="4">
    <source>
        <dbReference type="Proteomes" id="UP001597128"/>
    </source>
</evidence>
<keyword evidence="2" id="KW-0472">Membrane</keyword>
<keyword evidence="2" id="KW-0812">Transmembrane</keyword>
<dbReference type="RefSeq" id="WP_379056809.1">
    <property type="nucleotide sequence ID" value="NZ_JBHTKB010000001.1"/>
</dbReference>
<reference evidence="4" key="1">
    <citation type="journal article" date="2019" name="Int. J. Syst. Evol. Microbiol.">
        <title>The Global Catalogue of Microorganisms (GCM) 10K type strain sequencing project: providing services to taxonomists for standard genome sequencing and annotation.</title>
        <authorList>
            <consortium name="The Broad Institute Genomics Platform"/>
            <consortium name="The Broad Institute Genome Sequencing Center for Infectious Disease"/>
            <person name="Wu L."/>
            <person name="Ma J."/>
        </authorList>
    </citation>
    <scope>NUCLEOTIDE SEQUENCE [LARGE SCALE GENOMIC DNA]</scope>
    <source>
        <strain evidence="4">CCUG 58412</strain>
    </source>
</reference>
<evidence type="ECO:0000256" key="1">
    <source>
        <dbReference type="SAM" id="MobiDB-lite"/>
    </source>
</evidence>
<gene>
    <name evidence="3" type="ORF">ACFQ1Z_07800</name>
</gene>
<accession>A0ABW3F4T8</accession>
<feature type="transmembrane region" description="Helical" evidence="2">
    <location>
        <begin position="12"/>
        <end position="29"/>
    </location>
</feature>
<evidence type="ECO:0000313" key="3">
    <source>
        <dbReference type="EMBL" id="MFD0913446.1"/>
    </source>
</evidence>
<comment type="caution">
    <text evidence="3">The sequence shown here is derived from an EMBL/GenBank/DDBJ whole genome shotgun (WGS) entry which is preliminary data.</text>
</comment>
<name>A0ABW3F4T8_9PROT</name>
<dbReference type="Proteomes" id="UP001597128">
    <property type="component" value="Unassembled WGS sequence"/>
</dbReference>
<organism evidence="3 4">
    <name type="scientific">Methylophilus luteus</name>
    <dbReference type="NCBI Taxonomy" id="640108"/>
    <lineage>
        <taxon>Bacteria</taxon>
        <taxon>Pseudomonadati</taxon>
        <taxon>Pseudomonadota</taxon>
        <taxon>Betaproteobacteria</taxon>
        <taxon>Nitrosomonadales</taxon>
        <taxon>Methylophilaceae</taxon>
        <taxon>Methylophilus</taxon>
    </lineage>
</organism>